<dbReference type="Proteomes" id="UP001174909">
    <property type="component" value="Unassembled WGS sequence"/>
</dbReference>
<comment type="caution">
    <text evidence="3">The sequence shown here is derived from an EMBL/GenBank/DDBJ whole genome shotgun (WGS) entry which is preliminary data.</text>
</comment>
<proteinExistence type="predicted"/>
<sequence>MDAAKERQNRIETQISQLESAISKAEILPGSSNGAEISRSAVGTRITVKDKDSGEVIDYTLVDAREADIGLRRISIQSPVGQALLDLGAGEEVSVPTPKGTLMYVVENVTAA</sequence>
<dbReference type="InterPro" id="IPR023459">
    <property type="entry name" value="Tscrpt_elong_fac_GreA/B_fam"/>
</dbReference>
<evidence type="ECO:0000259" key="2">
    <source>
        <dbReference type="Pfam" id="PF01272"/>
    </source>
</evidence>
<dbReference type="GO" id="GO:0003746">
    <property type="term" value="F:translation elongation factor activity"/>
    <property type="evidence" value="ECO:0007669"/>
    <property type="project" value="UniProtKB-KW"/>
</dbReference>
<dbReference type="InterPro" id="IPR018151">
    <property type="entry name" value="TF_GreA/GreB_CS"/>
</dbReference>
<evidence type="ECO:0000313" key="3">
    <source>
        <dbReference type="EMBL" id="CAI8039422.1"/>
    </source>
</evidence>
<keyword evidence="3" id="KW-0251">Elongation factor</keyword>
<dbReference type="InterPro" id="IPR001437">
    <property type="entry name" value="Tscrpt_elong_fac_GreA/B_C"/>
</dbReference>
<dbReference type="PIRSF" id="PIRSF006092">
    <property type="entry name" value="GreA_GreB"/>
    <property type="match status" value="1"/>
</dbReference>
<dbReference type="GO" id="GO:0032784">
    <property type="term" value="P:regulation of DNA-templated transcription elongation"/>
    <property type="evidence" value="ECO:0007669"/>
    <property type="project" value="InterPro"/>
</dbReference>
<keyword evidence="3" id="KW-0648">Protein biosynthesis</keyword>
<name>A0AA35T1I7_GEOBA</name>
<feature type="domain" description="Transcription elongation factor GreA/GreB C-terminal" evidence="2">
    <location>
        <begin position="42"/>
        <end position="110"/>
    </location>
</feature>
<dbReference type="GO" id="GO:0070063">
    <property type="term" value="F:RNA polymerase binding"/>
    <property type="evidence" value="ECO:0007669"/>
    <property type="project" value="InterPro"/>
</dbReference>
<dbReference type="Gene3D" id="3.10.50.30">
    <property type="entry name" value="Transcription elongation factor, GreA/GreB, C-terminal domain"/>
    <property type="match status" value="1"/>
</dbReference>
<keyword evidence="4" id="KW-1185">Reference proteome</keyword>
<dbReference type="PROSITE" id="PS00830">
    <property type="entry name" value="GREAB_2"/>
    <property type="match status" value="1"/>
</dbReference>
<feature type="coiled-coil region" evidence="1">
    <location>
        <begin position="1"/>
        <end position="28"/>
    </location>
</feature>
<dbReference type="SUPFAM" id="SSF54534">
    <property type="entry name" value="FKBP-like"/>
    <property type="match status" value="1"/>
</dbReference>
<dbReference type="PANTHER" id="PTHR30437:SF4">
    <property type="entry name" value="TRANSCRIPTION ELONGATION FACTOR GREA"/>
    <property type="match status" value="1"/>
</dbReference>
<evidence type="ECO:0000256" key="1">
    <source>
        <dbReference type="SAM" id="Coils"/>
    </source>
</evidence>
<keyword evidence="1" id="KW-0175">Coiled coil</keyword>
<dbReference type="AlphaFoldDB" id="A0AA35T1I7"/>
<protein>
    <submittedName>
        <fullName evidence="3">Transcription elongation factor GreA</fullName>
    </submittedName>
</protein>
<dbReference type="GO" id="GO:0003677">
    <property type="term" value="F:DNA binding"/>
    <property type="evidence" value="ECO:0007669"/>
    <property type="project" value="InterPro"/>
</dbReference>
<dbReference type="PANTHER" id="PTHR30437">
    <property type="entry name" value="TRANSCRIPTION ELONGATION FACTOR GREA"/>
    <property type="match status" value="1"/>
</dbReference>
<organism evidence="3 4">
    <name type="scientific">Geodia barretti</name>
    <name type="common">Barrett's horny sponge</name>
    <dbReference type="NCBI Taxonomy" id="519541"/>
    <lineage>
        <taxon>Eukaryota</taxon>
        <taxon>Metazoa</taxon>
        <taxon>Porifera</taxon>
        <taxon>Demospongiae</taxon>
        <taxon>Heteroscleromorpha</taxon>
        <taxon>Tetractinellida</taxon>
        <taxon>Astrophorina</taxon>
        <taxon>Geodiidae</taxon>
        <taxon>Geodia</taxon>
    </lineage>
</organism>
<accession>A0AA35T1I7</accession>
<dbReference type="GO" id="GO:0006354">
    <property type="term" value="P:DNA-templated transcription elongation"/>
    <property type="evidence" value="ECO:0007669"/>
    <property type="project" value="TreeGrafter"/>
</dbReference>
<dbReference type="InterPro" id="IPR036953">
    <property type="entry name" value="GreA/GreB_C_sf"/>
</dbReference>
<gene>
    <name evidence="3" type="ORF">GBAR_LOCUS21930</name>
</gene>
<evidence type="ECO:0000313" key="4">
    <source>
        <dbReference type="Proteomes" id="UP001174909"/>
    </source>
</evidence>
<dbReference type="EMBL" id="CASHTH010003038">
    <property type="protein sequence ID" value="CAI8039422.1"/>
    <property type="molecule type" value="Genomic_DNA"/>
</dbReference>
<dbReference type="Pfam" id="PF01272">
    <property type="entry name" value="GreA_GreB"/>
    <property type="match status" value="1"/>
</dbReference>
<reference evidence="3" key="1">
    <citation type="submission" date="2023-03" db="EMBL/GenBank/DDBJ databases">
        <authorList>
            <person name="Steffen K."/>
            <person name="Cardenas P."/>
        </authorList>
    </citation>
    <scope>NUCLEOTIDE SEQUENCE</scope>
</reference>